<accession>A0ACC1HBH6</accession>
<sequence length="79" mass="8575">MAAGSGAVTAFILVGPPPADEIDFEWVGRSTDSVQTTYYVRAQAVDATPQIHYPNNTMGHDLSSEYHDYGIELTESAIK</sequence>
<evidence type="ECO:0000313" key="2">
    <source>
        <dbReference type="Proteomes" id="UP001145114"/>
    </source>
</evidence>
<dbReference type="EMBL" id="JAMZIH010008365">
    <property type="protein sequence ID" value="KAJ1672443.1"/>
    <property type="molecule type" value="Genomic_DNA"/>
</dbReference>
<reference evidence="1" key="1">
    <citation type="submission" date="2022-06" db="EMBL/GenBank/DDBJ databases">
        <title>Phylogenomic reconstructions and comparative analyses of Kickxellomycotina fungi.</title>
        <authorList>
            <person name="Reynolds N.K."/>
            <person name="Stajich J.E."/>
            <person name="Barry K."/>
            <person name="Grigoriev I.V."/>
            <person name="Crous P."/>
            <person name="Smith M.E."/>
        </authorList>
    </citation>
    <scope>NUCLEOTIDE SEQUENCE</scope>
    <source>
        <strain evidence="1">RSA 2271</strain>
    </source>
</reference>
<proteinExistence type="predicted"/>
<evidence type="ECO:0000313" key="1">
    <source>
        <dbReference type="EMBL" id="KAJ1672443.1"/>
    </source>
</evidence>
<comment type="caution">
    <text evidence="1">The sequence shown here is derived from an EMBL/GenBank/DDBJ whole genome shotgun (WGS) entry which is preliminary data.</text>
</comment>
<protein>
    <submittedName>
        <fullName evidence="1">Uncharacterized protein</fullName>
    </submittedName>
</protein>
<gene>
    <name evidence="1" type="ORF">EV182_007163</name>
</gene>
<dbReference type="Proteomes" id="UP001145114">
    <property type="component" value="Unassembled WGS sequence"/>
</dbReference>
<organism evidence="1 2">
    <name type="scientific">Spiromyces aspiralis</name>
    <dbReference type="NCBI Taxonomy" id="68401"/>
    <lineage>
        <taxon>Eukaryota</taxon>
        <taxon>Fungi</taxon>
        <taxon>Fungi incertae sedis</taxon>
        <taxon>Zoopagomycota</taxon>
        <taxon>Kickxellomycotina</taxon>
        <taxon>Kickxellomycetes</taxon>
        <taxon>Kickxellales</taxon>
        <taxon>Kickxellaceae</taxon>
        <taxon>Spiromyces</taxon>
    </lineage>
</organism>
<keyword evidence="2" id="KW-1185">Reference proteome</keyword>
<name>A0ACC1HBH6_9FUNG</name>